<evidence type="ECO:0000313" key="4">
    <source>
        <dbReference type="EMBL" id="QOV89594.1"/>
    </source>
</evidence>
<evidence type="ECO:0000256" key="1">
    <source>
        <dbReference type="SAM" id="Coils"/>
    </source>
</evidence>
<accession>A0A7M2WW99</accession>
<dbReference type="Proteomes" id="UP000593765">
    <property type="component" value="Chromosome"/>
</dbReference>
<feature type="coiled-coil region" evidence="1">
    <location>
        <begin position="31"/>
        <end position="86"/>
    </location>
</feature>
<dbReference type="RefSeq" id="WP_206292643.1">
    <property type="nucleotide sequence ID" value="NZ_CP063458.1"/>
</dbReference>
<evidence type="ECO:0008006" key="6">
    <source>
        <dbReference type="Google" id="ProtNLM"/>
    </source>
</evidence>
<feature type="chain" id="PRO_5034965277" description="OmpH family outer membrane protein" evidence="3">
    <location>
        <begin position="26"/>
        <end position="216"/>
    </location>
</feature>
<reference evidence="4 5" key="1">
    <citation type="submission" date="2020-10" db="EMBL/GenBank/DDBJ databases">
        <title>Wide distribution of Phycisphaera-like planctomycetes from WD2101 soil group in peatlands and genome analysis of the first cultivated representative.</title>
        <authorList>
            <person name="Dedysh S.N."/>
            <person name="Beletsky A.V."/>
            <person name="Ivanova A."/>
            <person name="Kulichevskaya I.S."/>
            <person name="Suzina N.E."/>
            <person name="Philippov D.A."/>
            <person name="Rakitin A.L."/>
            <person name="Mardanov A.V."/>
            <person name="Ravin N.V."/>
        </authorList>
    </citation>
    <scope>NUCLEOTIDE SEQUENCE [LARGE SCALE GENOMIC DNA]</scope>
    <source>
        <strain evidence="4 5">M1803</strain>
    </source>
</reference>
<keyword evidence="5" id="KW-1185">Reference proteome</keyword>
<feature type="region of interest" description="Disordered" evidence="2">
    <location>
        <begin position="177"/>
        <end position="216"/>
    </location>
</feature>
<feature type="signal peptide" evidence="3">
    <location>
        <begin position="1"/>
        <end position="25"/>
    </location>
</feature>
<feature type="region of interest" description="Disordered" evidence="2">
    <location>
        <begin position="152"/>
        <end position="171"/>
    </location>
</feature>
<organism evidence="4 5">
    <name type="scientific">Humisphaera borealis</name>
    <dbReference type="NCBI Taxonomy" id="2807512"/>
    <lineage>
        <taxon>Bacteria</taxon>
        <taxon>Pseudomonadati</taxon>
        <taxon>Planctomycetota</taxon>
        <taxon>Phycisphaerae</taxon>
        <taxon>Tepidisphaerales</taxon>
        <taxon>Tepidisphaeraceae</taxon>
        <taxon>Humisphaera</taxon>
    </lineage>
</organism>
<gene>
    <name evidence="4" type="ORF">IPV69_25960</name>
</gene>
<evidence type="ECO:0000256" key="2">
    <source>
        <dbReference type="SAM" id="MobiDB-lite"/>
    </source>
</evidence>
<dbReference type="KEGG" id="hbs:IPV69_25960"/>
<sequence>MRAGMCMMITLAALAAGWTAVPAAAQEGPSAEQMKKMYDDALQQLKASQERKNQLAAENEKLKQQIDAMTKELAAVKGEVQTLRQSDAGYAERTFFLRSHYMAWQAFARVNPETAIRWRLFLESGYLLSPESGAMLIDRQWPATIVEPATTQPATQPATTQPAATAPVATVPPATAPVATVPASTQPATVPAAADVKPATQPTSAPSAASQPATKP</sequence>
<dbReference type="AlphaFoldDB" id="A0A7M2WW99"/>
<evidence type="ECO:0000256" key="3">
    <source>
        <dbReference type="SAM" id="SignalP"/>
    </source>
</evidence>
<evidence type="ECO:0000313" key="5">
    <source>
        <dbReference type="Proteomes" id="UP000593765"/>
    </source>
</evidence>
<dbReference type="EMBL" id="CP063458">
    <property type="protein sequence ID" value="QOV89594.1"/>
    <property type="molecule type" value="Genomic_DNA"/>
</dbReference>
<protein>
    <recommendedName>
        <fullName evidence="6">OmpH family outer membrane protein</fullName>
    </recommendedName>
</protein>
<dbReference type="Gene3D" id="1.20.5.170">
    <property type="match status" value="1"/>
</dbReference>
<keyword evidence="3" id="KW-0732">Signal</keyword>
<proteinExistence type="predicted"/>
<keyword evidence="1" id="KW-0175">Coiled coil</keyword>
<name>A0A7M2WW99_9BACT</name>